<accession>A0ABQ3XMH2</accession>
<dbReference type="InterPro" id="IPR039556">
    <property type="entry name" value="ICL/PEPM"/>
</dbReference>
<protein>
    <submittedName>
        <fullName evidence="1">2-methylisocitrate lyase</fullName>
    </submittedName>
</protein>
<dbReference type="InterPro" id="IPR015813">
    <property type="entry name" value="Pyrv/PenolPyrv_kinase-like_dom"/>
</dbReference>
<gene>
    <name evidence="1" type="ORF">Aco03nite_080970</name>
</gene>
<dbReference type="EMBL" id="BOMG01000100">
    <property type="protein sequence ID" value="GID59693.1"/>
    <property type="molecule type" value="Genomic_DNA"/>
</dbReference>
<dbReference type="PANTHER" id="PTHR42905:SF16">
    <property type="entry name" value="CARBOXYPHOSPHONOENOLPYRUVATE PHOSPHONOMUTASE-LIKE PROTEIN (AFU_ORTHOLOGUE AFUA_5G07230)"/>
    <property type="match status" value="1"/>
</dbReference>
<dbReference type="Pfam" id="PF13714">
    <property type="entry name" value="PEP_mutase"/>
    <property type="match status" value="1"/>
</dbReference>
<dbReference type="CDD" id="cd00377">
    <property type="entry name" value="ICL_PEPM"/>
    <property type="match status" value="1"/>
</dbReference>
<dbReference type="Proteomes" id="UP000612282">
    <property type="component" value="Unassembled WGS sequence"/>
</dbReference>
<name>A0ABQ3XMH2_9ACTN</name>
<comment type="caution">
    <text evidence="1">The sequence shown here is derived from an EMBL/GenBank/DDBJ whole genome shotgun (WGS) entry which is preliminary data.</text>
</comment>
<dbReference type="SUPFAM" id="SSF51621">
    <property type="entry name" value="Phosphoenolpyruvate/pyruvate domain"/>
    <property type="match status" value="1"/>
</dbReference>
<keyword evidence="1" id="KW-0456">Lyase</keyword>
<dbReference type="GO" id="GO:0016829">
    <property type="term" value="F:lyase activity"/>
    <property type="evidence" value="ECO:0007669"/>
    <property type="project" value="UniProtKB-KW"/>
</dbReference>
<dbReference type="Gene3D" id="6.10.250.2750">
    <property type="match status" value="1"/>
</dbReference>
<dbReference type="Gene3D" id="3.20.20.60">
    <property type="entry name" value="Phosphoenolpyruvate-binding domains"/>
    <property type="match status" value="1"/>
</dbReference>
<proteinExistence type="predicted"/>
<keyword evidence="2" id="KW-1185">Reference proteome</keyword>
<evidence type="ECO:0000313" key="1">
    <source>
        <dbReference type="EMBL" id="GID59693.1"/>
    </source>
</evidence>
<reference evidence="1 2" key="1">
    <citation type="submission" date="2021-01" db="EMBL/GenBank/DDBJ databases">
        <title>Whole genome shotgun sequence of Actinoplanes couchii NBRC 106145.</title>
        <authorList>
            <person name="Komaki H."/>
            <person name="Tamura T."/>
        </authorList>
    </citation>
    <scope>NUCLEOTIDE SEQUENCE [LARGE SCALE GENOMIC DNA]</scope>
    <source>
        <strain evidence="1 2">NBRC 106145</strain>
    </source>
</reference>
<organism evidence="1 2">
    <name type="scientific">Actinoplanes couchii</name>
    <dbReference type="NCBI Taxonomy" id="403638"/>
    <lineage>
        <taxon>Bacteria</taxon>
        <taxon>Bacillati</taxon>
        <taxon>Actinomycetota</taxon>
        <taxon>Actinomycetes</taxon>
        <taxon>Micromonosporales</taxon>
        <taxon>Micromonosporaceae</taxon>
        <taxon>Actinoplanes</taxon>
    </lineage>
</organism>
<evidence type="ECO:0000313" key="2">
    <source>
        <dbReference type="Proteomes" id="UP000612282"/>
    </source>
</evidence>
<sequence length="231" mass="23812">MLEAAGFPAVATTSSGLAASLGKLDQQVTRDELVTHVAAVASALTVPLSVDGERLFDDVAGTVDLLAGAGAAGVSIEDYDPVLDQVDPIEVGVERVGQAAEAAKRHGLVLTARAENLLYGQTDLDDTIARLIAYRDAGADVLFAPGLVAAEDIERVVTAVEAPVNVLAFPGTPSVPELAKLGVRRVSVGGSLAWAAYGALRDAAIELLESGTTTYRSRGLSSSEVEAAFQR</sequence>
<dbReference type="PANTHER" id="PTHR42905">
    <property type="entry name" value="PHOSPHOENOLPYRUVATE CARBOXYLASE"/>
    <property type="match status" value="1"/>
</dbReference>
<dbReference type="InterPro" id="IPR040442">
    <property type="entry name" value="Pyrv_kinase-like_dom_sf"/>
</dbReference>